<evidence type="ECO:0000259" key="2">
    <source>
        <dbReference type="Pfam" id="PF04972"/>
    </source>
</evidence>
<name>A0A326U456_THEHA</name>
<gene>
    <name evidence="3" type="ORF">EI42_04875</name>
</gene>
<dbReference type="Gene3D" id="3.30.1340.30">
    <property type="match status" value="1"/>
</dbReference>
<dbReference type="RefSeq" id="WP_111325176.1">
    <property type="nucleotide sequence ID" value="NZ_BIFX01000001.1"/>
</dbReference>
<evidence type="ECO:0000256" key="1">
    <source>
        <dbReference type="SAM" id="Phobius"/>
    </source>
</evidence>
<reference evidence="3 4" key="1">
    <citation type="submission" date="2018-06" db="EMBL/GenBank/DDBJ databases">
        <title>Genomic Encyclopedia of Archaeal and Bacterial Type Strains, Phase II (KMG-II): from individual species to whole genera.</title>
        <authorList>
            <person name="Goeker M."/>
        </authorList>
    </citation>
    <scope>NUCLEOTIDE SEQUENCE [LARGE SCALE GENOMIC DNA]</scope>
    <source>
        <strain evidence="3 4">ATCC BAA-1881</strain>
    </source>
</reference>
<dbReference type="Gene3D" id="1.10.287.70">
    <property type="match status" value="1"/>
</dbReference>
<keyword evidence="1" id="KW-0472">Membrane</keyword>
<protein>
    <submittedName>
        <fullName evidence="3">BON domain-containing protein</fullName>
    </submittedName>
</protein>
<dbReference type="EMBL" id="QKUF01000024">
    <property type="protein sequence ID" value="PZW23950.1"/>
    <property type="molecule type" value="Genomic_DNA"/>
</dbReference>
<dbReference type="Proteomes" id="UP000248806">
    <property type="component" value="Unassembled WGS sequence"/>
</dbReference>
<evidence type="ECO:0000313" key="3">
    <source>
        <dbReference type="EMBL" id="PZW23950.1"/>
    </source>
</evidence>
<keyword evidence="1" id="KW-1133">Transmembrane helix</keyword>
<comment type="caution">
    <text evidence="3">The sequence shown here is derived from an EMBL/GenBank/DDBJ whole genome shotgun (WGS) entry which is preliminary data.</text>
</comment>
<dbReference type="InterPro" id="IPR007055">
    <property type="entry name" value="BON_dom"/>
</dbReference>
<dbReference type="AlphaFoldDB" id="A0A326U456"/>
<feature type="transmembrane region" description="Helical" evidence="1">
    <location>
        <begin position="41"/>
        <end position="59"/>
    </location>
</feature>
<feature type="domain" description="BON" evidence="2">
    <location>
        <begin position="132"/>
        <end position="179"/>
    </location>
</feature>
<feature type="domain" description="BON" evidence="2">
    <location>
        <begin position="199"/>
        <end position="249"/>
    </location>
</feature>
<keyword evidence="1" id="KW-0812">Transmembrane</keyword>
<evidence type="ECO:0000313" key="4">
    <source>
        <dbReference type="Proteomes" id="UP000248806"/>
    </source>
</evidence>
<proteinExistence type="predicted"/>
<organism evidence="3 4">
    <name type="scientific">Thermosporothrix hazakensis</name>
    <dbReference type="NCBI Taxonomy" id="644383"/>
    <lineage>
        <taxon>Bacteria</taxon>
        <taxon>Bacillati</taxon>
        <taxon>Chloroflexota</taxon>
        <taxon>Ktedonobacteria</taxon>
        <taxon>Ktedonobacterales</taxon>
        <taxon>Thermosporotrichaceae</taxon>
        <taxon>Thermosporothrix</taxon>
    </lineage>
</organism>
<dbReference type="OrthoDB" id="147634at2"/>
<feature type="transmembrane region" description="Helical" evidence="1">
    <location>
        <begin position="65"/>
        <end position="83"/>
    </location>
</feature>
<dbReference type="Pfam" id="PF04972">
    <property type="entry name" value="BON"/>
    <property type="match status" value="2"/>
</dbReference>
<sequence length="265" mass="28738">MDTSLQGANLTLDERQQSLEVQEQQETLEAEKHIHLPKPSLWPLILSAAIMVTVGGMLGFPDSALLTYIGAPLILVGILGWALEDPMGGSHAAPAVQQAPITSKEAREILKHAREIAQHMVTVSSTAYSTHLAKVELEGESEDGVTLALYGKVELEAQRSEIEAAIRELPGVKAVHNFMIAEDAILRQAYAKLDALRAKGKLDGASNISILVENYILHLYGDVPNRDMKYALEREMVGITGVKVVVNHIGLNKDIPGNLGKTRNA</sequence>
<keyword evidence="4" id="KW-1185">Reference proteome</keyword>
<accession>A0A326U456</accession>